<feature type="compositionally biased region" description="Basic and acidic residues" evidence="1">
    <location>
        <begin position="17"/>
        <end position="33"/>
    </location>
</feature>
<evidence type="ECO:0000313" key="3">
    <source>
        <dbReference type="Proteomes" id="UP000324222"/>
    </source>
</evidence>
<accession>A0A5B7E6I3</accession>
<organism evidence="2 3">
    <name type="scientific">Portunus trituberculatus</name>
    <name type="common">Swimming crab</name>
    <name type="synonym">Neptunus trituberculatus</name>
    <dbReference type="NCBI Taxonomy" id="210409"/>
    <lineage>
        <taxon>Eukaryota</taxon>
        <taxon>Metazoa</taxon>
        <taxon>Ecdysozoa</taxon>
        <taxon>Arthropoda</taxon>
        <taxon>Crustacea</taxon>
        <taxon>Multicrustacea</taxon>
        <taxon>Malacostraca</taxon>
        <taxon>Eumalacostraca</taxon>
        <taxon>Eucarida</taxon>
        <taxon>Decapoda</taxon>
        <taxon>Pleocyemata</taxon>
        <taxon>Brachyura</taxon>
        <taxon>Eubrachyura</taxon>
        <taxon>Portunoidea</taxon>
        <taxon>Portunidae</taxon>
        <taxon>Portuninae</taxon>
        <taxon>Portunus</taxon>
    </lineage>
</organism>
<sequence length="60" mass="7014">MGEYESMHPHITKIKQSPKEIRKGHRGTEEPHALLRLRGPQAHKFKSWPQSKNWKGFHSG</sequence>
<proteinExistence type="predicted"/>
<comment type="caution">
    <text evidence="2">The sequence shown here is derived from an EMBL/GenBank/DDBJ whole genome shotgun (WGS) entry which is preliminary data.</text>
</comment>
<evidence type="ECO:0000313" key="2">
    <source>
        <dbReference type="EMBL" id="MPC28947.1"/>
    </source>
</evidence>
<keyword evidence="3" id="KW-1185">Reference proteome</keyword>
<reference evidence="2 3" key="1">
    <citation type="submission" date="2019-05" db="EMBL/GenBank/DDBJ databases">
        <title>Another draft genome of Portunus trituberculatus and its Hox gene families provides insights of decapod evolution.</title>
        <authorList>
            <person name="Jeong J.-H."/>
            <person name="Song I."/>
            <person name="Kim S."/>
            <person name="Choi T."/>
            <person name="Kim D."/>
            <person name="Ryu S."/>
            <person name="Kim W."/>
        </authorList>
    </citation>
    <scope>NUCLEOTIDE SEQUENCE [LARGE SCALE GENOMIC DNA]</scope>
    <source>
        <tissue evidence="2">Muscle</tissue>
    </source>
</reference>
<evidence type="ECO:0000256" key="1">
    <source>
        <dbReference type="SAM" id="MobiDB-lite"/>
    </source>
</evidence>
<dbReference type="AlphaFoldDB" id="A0A5B7E6I3"/>
<protein>
    <submittedName>
        <fullName evidence="2">Uncharacterized protein</fullName>
    </submittedName>
</protein>
<feature type="region of interest" description="Disordered" evidence="1">
    <location>
        <begin position="1"/>
        <end position="60"/>
    </location>
</feature>
<gene>
    <name evidence="2" type="ORF">E2C01_022163</name>
</gene>
<name>A0A5B7E6I3_PORTR</name>
<dbReference type="Proteomes" id="UP000324222">
    <property type="component" value="Unassembled WGS sequence"/>
</dbReference>
<dbReference type="EMBL" id="VSRR010001992">
    <property type="protein sequence ID" value="MPC28947.1"/>
    <property type="molecule type" value="Genomic_DNA"/>
</dbReference>